<evidence type="ECO:0000259" key="2">
    <source>
        <dbReference type="Pfam" id="PF06568"/>
    </source>
</evidence>
<evidence type="ECO:0000256" key="1">
    <source>
        <dbReference type="SAM" id="MobiDB-lite"/>
    </source>
</evidence>
<dbReference type="AlphaFoldDB" id="A0A7C9V9I2"/>
<reference evidence="3 4" key="1">
    <citation type="submission" date="2020-02" db="EMBL/GenBank/DDBJ databases">
        <title>Genome sequence of the type strain CGMCC 1.15528 of Mesorhizobium zhangyense.</title>
        <authorList>
            <person name="Gao J."/>
            <person name="Sun J."/>
        </authorList>
    </citation>
    <scope>NUCLEOTIDE SEQUENCE [LARGE SCALE GENOMIC DNA]</scope>
    <source>
        <strain evidence="3 4">CGMCC 1.15528</strain>
    </source>
</reference>
<organism evidence="3 4">
    <name type="scientific">Mesorhizobium zhangyense</name>
    <dbReference type="NCBI Taxonomy" id="1776730"/>
    <lineage>
        <taxon>Bacteria</taxon>
        <taxon>Pseudomonadati</taxon>
        <taxon>Pseudomonadota</taxon>
        <taxon>Alphaproteobacteria</taxon>
        <taxon>Hyphomicrobiales</taxon>
        <taxon>Phyllobacteriaceae</taxon>
        <taxon>Mesorhizobium</taxon>
    </lineage>
</organism>
<feature type="region of interest" description="Disordered" evidence="1">
    <location>
        <begin position="1"/>
        <end position="22"/>
    </location>
</feature>
<protein>
    <submittedName>
        <fullName evidence="3">DUF1127 domain-containing protein</fullName>
    </submittedName>
</protein>
<feature type="domain" description="YjiS-like" evidence="2">
    <location>
        <begin position="37"/>
        <end position="72"/>
    </location>
</feature>
<name>A0A7C9V9I2_9HYPH</name>
<dbReference type="EMBL" id="JAAKZG010000001">
    <property type="protein sequence ID" value="NGN39651.1"/>
    <property type="molecule type" value="Genomic_DNA"/>
</dbReference>
<gene>
    <name evidence="3" type="ORF">G6N74_01095</name>
</gene>
<dbReference type="InterPro" id="IPR009506">
    <property type="entry name" value="YjiS-like"/>
</dbReference>
<evidence type="ECO:0000313" key="3">
    <source>
        <dbReference type="EMBL" id="NGN39651.1"/>
    </source>
</evidence>
<sequence length="81" mass="9234">MTMSAIDTIRKGSIPEEPSSGRSDYLRKVNVAVVGFIEWLEMRLEKRRSRLALMELTDAQLADIGISRSEAYREGIRSFLD</sequence>
<accession>A0A7C9V9I2</accession>
<comment type="caution">
    <text evidence="3">The sequence shown here is derived from an EMBL/GenBank/DDBJ whole genome shotgun (WGS) entry which is preliminary data.</text>
</comment>
<evidence type="ECO:0000313" key="4">
    <source>
        <dbReference type="Proteomes" id="UP000481252"/>
    </source>
</evidence>
<dbReference type="Pfam" id="PF06568">
    <property type="entry name" value="YjiS-like"/>
    <property type="match status" value="1"/>
</dbReference>
<keyword evidence="4" id="KW-1185">Reference proteome</keyword>
<proteinExistence type="predicted"/>
<dbReference type="Proteomes" id="UP000481252">
    <property type="component" value="Unassembled WGS sequence"/>
</dbReference>